<reference evidence="3 4" key="1">
    <citation type="submission" date="2018-08" db="EMBL/GenBank/DDBJ databases">
        <title>Aphanomyces genome sequencing and annotation.</title>
        <authorList>
            <person name="Minardi D."/>
            <person name="Oidtmann B."/>
            <person name="Van Der Giezen M."/>
            <person name="Studholme D.J."/>
        </authorList>
    </citation>
    <scope>NUCLEOTIDE SEQUENCE [LARGE SCALE GENOMIC DNA]</scope>
    <source>
        <strain evidence="2 3">D2</strain>
        <strain evidence="1 4">Si</strain>
    </source>
</reference>
<evidence type="ECO:0000313" key="2">
    <source>
        <dbReference type="EMBL" id="RHY68647.1"/>
    </source>
</evidence>
<organism evidence="2 3">
    <name type="scientific">Aphanomyces astaci</name>
    <name type="common">Crayfish plague agent</name>
    <dbReference type="NCBI Taxonomy" id="112090"/>
    <lineage>
        <taxon>Eukaryota</taxon>
        <taxon>Sar</taxon>
        <taxon>Stramenopiles</taxon>
        <taxon>Oomycota</taxon>
        <taxon>Saprolegniomycetes</taxon>
        <taxon>Saprolegniales</taxon>
        <taxon>Verrucalvaceae</taxon>
        <taxon>Aphanomyces</taxon>
    </lineage>
</organism>
<dbReference type="EMBL" id="QUTB01004394">
    <property type="protein sequence ID" value="RHY62291.1"/>
    <property type="molecule type" value="Genomic_DNA"/>
</dbReference>
<comment type="caution">
    <text evidence="2">The sequence shown here is derived from an EMBL/GenBank/DDBJ whole genome shotgun (WGS) entry which is preliminary data.</text>
</comment>
<gene>
    <name evidence="2" type="ORF">DYB30_006954</name>
    <name evidence="1" type="ORF">DYB34_011415</name>
</gene>
<dbReference type="EMBL" id="QUTD01004330">
    <property type="protein sequence ID" value="RHY68647.1"/>
    <property type="molecule type" value="Genomic_DNA"/>
</dbReference>
<evidence type="ECO:0000313" key="3">
    <source>
        <dbReference type="Proteomes" id="UP000266643"/>
    </source>
</evidence>
<dbReference type="Proteomes" id="UP000283543">
    <property type="component" value="Unassembled WGS sequence"/>
</dbReference>
<name>A0A397DVE3_APHAT</name>
<dbReference type="Proteomes" id="UP000266643">
    <property type="component" value="Unassembled WGS sequence"/>
</dbReference>
<sequence length="252" mass="27404">MIRKSLKTALAKLNPIGSGEIGIHSIRKGASTFVSAGSTVGPSFVSICLRCGWSLGSVFERYMHYERAGDQFVGRVVAGLPFNNAKFPVLPPHFKDTNSAAVLGAISATFPALADVAHLRGILDHGLASLVHHSNYILDILPTKHTIFHTAPFRPPLIMVALKAELVSTMPRLQPSGISPYIEVYRLLEVQGTSIDIIPTSIVSQVRGIFDERDINNNAITPSLLRQTIHDALQELHAPSIPTSDRSRLTML</sequence>
<protein>
    <submittedName>
        <fullName evidence="2">Uncharacterized protein</fullName>
    </submittedName>
</protein>
<dbReference type="AlphaFoldDB" id="A0A397DVE3"/>
<evidence type="ECO:0000313" key="4">
    <source>
        <dbReference type="Proteomes" id="UP000283543"/>
    </source>
</evidence>
<evidence type="ECO:0000313" key="1">
    <source>
        <dbReference type="EMBL" id="RHY62291.1"/>
    </source>
</evidence>
<accession>A0A397DVE3</accession>
<proteinExistence type="predicted"/>